<dbReference type="PRINTS" id="PR00413">
    <property type="entry name" value="HADHALOGNASE"/>
</dbReference>
<dbReference type="SFLD" id="SFLDS00003">
    <property type="entry name" value="Haloacid_Dehalogenase"/>
    <property type="match status" value="1"/>
</dbReference>
<keyword evidence="1" id="KW-0378">Hydrolase</keyword>
<dbReference type="NCBIfam" id="TIGR01549">
    <property type="entry name" value="HAD-SF-IA-v1"/>
    <property type="match status" value="1"/>
</dbReference>
<dbReference type="NCBIfam" id="TIGR01509">
    <property type="entry name" value="HAD-SF-IA-v3"/>
    <property type="match status" value="1"/>
</dbReference>
<dbReference type="NCBIfam" id="TIGR01662">
    <property type="entry name" value="HAD-SF-IIIA"/>
    <property type="match status" value="1"/>
</dbReference>
<dbReference type="GO" id="GO:0008967">
    <property type="term" value="F:phosphoglycolate phosphatase activity"/>
    <property type="evidence" value="ECO:0007669"/>
    <property type="project" value="TreeGrafter"/>
</dbReference>
<dbReference type="Pfam" id="PF13419">
    <property type="entry name" value="HAD_2"/>
    <property type="match status" value="1"/>
</dbReference>
<dbReference type="InterPro" id="IPR023214">
    <property type="entry name" value="HAD_sf"/>
</dbReference>
<dbReference type="Proteomes" id="UP000260642">
    <property type="component" value="Unassembled WGS sequence"/>
</dbReference>
<dbReference type="Gene3D" id="1.10.150.240">
    <property type="entry name" value="Putative phosphatase, domain 2"/>
    <property type="match status" value="1"/>
</dbReference>
<dbReference type="SFLD" id="SFLDG01135">
    <property type="entry name" value="C1.5.6:_HAD__Beta-PGM__Phospha"/>
    <property type="match status" value="1"/>
</dbReference>
<dbReference type="InterPro" id="IPR006439">
    <property type="entry name" value="HAD-SF_hydro_IA"/>
</dbReference>
<accession>A0A3E4E6H5</accession>
<name>A0A3E4E6H5_9FIRM</name>
<reference evidence="1 2" key="1">
    <citation type="submission" date="2018-08" db="EMBL/GenBank/DDBJ databases">
        <title>A genome reference for cultivated species of the human gut microbiota.</title>
        <authorList>
            <person name="Zou Y."/>
            <person name="Xue W."/>
            <person name="Luo G."/>
        </authorList>
    </citation>
    <scope>NUCLEOTIDE SEQUENCE [LARGE SCALE GENOMIC DNA]</scope>
    <source>
        <strain evidence="1 2">TM10-3</strain>
    </source>
</reference>
<protein>
    <submittedName>
        <fullName evidence="1">HAD-IIIA family hydrolase</fullName>
    </submittedName>
</protein>
<dbReference type="PANTHER" id="PTHR43434:SF1">
    <property type="entry name" value="PHOSPHOGLYCOLATE PHOSPHATASE"/>
    <property type="match status" value="1"/>
</dbReference>
<organism evidence="1 2">
    <name type="scientific">Agathobacter rectalis</name>
    <dbReference type="NCBI Taxonomy" id="39491"/>
    <lineage>
        <taxon>Bacteria</taxon>
        <taxon>Bacillati</taxon>
        <taxon>Bacillota</taxon>
        <taxon>Clostridia</taxon>
        <taxon>Lachnospirales</taxon>
        <taxon>Lachnospiraceae</taxon>
        <taxon>Agathobacter</taxon>
    </lineage>
</organism>
<gene>
    <name evidence="1" type="ORF">DXD95_11710</name>
</gene>
<sequence length="221" mass="24877">MSNNTTEKKAFVFDLDGTLLYTLEDLKNATNYALKQNGMPERTLDEVRRFVGNGVKLLMERAVPDGADNPKFEKTFSDFKEYYEAHCNDNTAPYDGIMELLKELKLNGIKLAIVSNKLDPAVKELNQLYFKEYMTSAVGEMEEEGIRKKPAPDMVQKALKELQVSAEDAIYVGDSDVDIATAKNSGLECVSVTWGFRDVEFLKEHGATNLIDEPVELLNYV</sequence>
<dbReference type="GO" id="GO:0005829">
    <property type="term" value="C:cytosol"/>
    <property type="evidence" value="ECO:0007669"/>
    <property type="project" value="TreeGrafter"/>
</dbReference>
<dbReference type="InterPro" id="IPR023198">
    <property type="entry name" value="PGP-like_dom2"/>
</dbReference>
<dbReference type="AlphaFoldDB" id="A0A3E4E6H5"/>
<dbReference type="InterPro" id="IPR006549">
    <property type="entry name" value="HAD-SF_hydro_IIIA"/>
</dbReference>
<dbReference type="SUPFAM" id="SSF56784">
    <property type="entry name" value="HAD-like"/>
    <property type="match status" value="1"/>
</dbReference>
<dbReference type="InterPro" id="IPR050155">
    <property type="entry name" value="HAD-like_hydrolase_sf"/>
</dbReference>
<dbReference type="EMBL" id="QSOB01000018">
    <property type="protein sequence ID" value="RGI66359.1"/>
    <property type="molecule type" value="Genomic_DNA"/>
</dbReference>
<dbReference type="Gene3D" id="3.40.50.1000">
    <property type="entry name" value="HAD superfamily/HAD-like"/>
    <property type="match status" value="1"/>
</dbReference>
<dbReference type="InterPro" id="IPR041492">
    <property type="entry name" value="HAD_2"/>
</dbReference>
<evidence type="ECO:0000313" key="2">
    <source>
        <dbReference type="Proteomes" id="UP000260642"/>
    </source>
</evidence>
<dbReference type="FunFam" id="3.40.50.1000:FF:000022">
    <property type="entry name" value="Phosphoglycolate phosphatase"/>
    <property type="match status" value="1"/>
</dbReference>
<dbReference type="RefSeq" id="WP_117482868.1">
    <property type="nucleotide sequence ID" value="NZ_QSOB01000018.1"/>
</dbReference>
<comment type="caution">
    <text evidence="1">The sequence shown here is derived from an EMBL/GenBank/DDBJ whole genome shotgun (WGS) entry which is preliminary data.</text>
</comment>
<proteinExistence type="predicted"/>
<evidence type="ECO:0000313" key="1">
    <source>
        <dbReference type="EMBL" id="RGI66359.1"/>
    </source>
</evidence>
<dbReference type="PANTHER" id="PTHR43434">
    <property type="entry name" value="PHOSPHOGLYCOLATE PHOSPHATASE"/>
    <property type="match status" value="1"/>
</dbReference>
<dbReference type="InterPro" id="IPR036412">
    <property type="entry name" value="HAD-like_sf"/>
</dbReference>
<dbReference type="SFLD" id="SFLDG01129">
    <property type="entry name" value="C1.5:_HAD__Beta-PGM__Phosphata"/>
    <property type="match status" value="1"/>
</dbReference>
<dbReference type="GO" id="GO:0006281">
    <property type="term" value="P:DNA repair"/>
    <property type="evidence" value="ECO:0007669"/>
    <property type="project" value="TreeGrafter"/>
</dbReference>